<dbReference type="CDD" id="cd00340">
    <property type="entry name" value="GSH_Peroxidase"/>
    <property type="match status" value="1"/>
</dbReference>
<evidence type="ECO:0000313" key="8">
    <source>
        <dbReference type="EMBL" id="KAL3398765.1"/>
    </source>
</evidence>
<dbReference type="PROSITE" id="PS51355">
    <property type="entry name" value="GLUTATHIONE_PEROXID_3"/>
    <property type="match status" value="1"/>
</dbReference>
<dbReference type="InterPro" id="IPR000889">
    <property type="entry name" value="Glutathione_peroxidase"/>
</dbReference>
<gene>
    <name evidence="8" type="ORF">TKK_007882</name>
</gene>
<dbReference type="Pfam" id="PF00255">
    <property type="entry name" value="GSHPx"/>
    <property type="match status" value="1"/>
</dbReference>
<comment type="caution">
    <text evidence="8">The sequence shown here is derived from an EMBL/GenBank/DDBJ whole genome shotgun (WGS) entry which is preliminary data.</text>
</comment>
<dbReference type="SUPFAM" id="SSF52833">
    <property type="entry name" value="Thioredoxin-like"/>
    <property type="match status" value="1"/>
</dbReference>
<dbReference type="Gene3D" id="3.40.30.10">
    <property type="entry name" value="Glutaredoxin"/>
    <property type="match status" value="1"/>
</dbReference>
<feature type="domain" description="Thioredoxin" evidence="7">
    <location>
        <begin position="37"/>
        <end position="200"/>
    </location>
</feature>
<name>A0ABD2X199_9HYME</name>
<dbReference type="PRINTS" id="PR01011">
    <property type="entry name" value="GLUTPROXDASE"/>
</dbReference>
<dbReference type="AlphaFoldDB" id="A0ABD2X199"/>
<dbReference type="InterPro" id="IPR029760">
    <property type="entry name" value="GPX_CS"/>
</dbReference>
<dbReference type="Proteomes" id="UP001627154">
    <property type="component" value="Unassembled WGS sequence"/>
</dbReference>
<evidence type="ECO:0000256" key="6">
    <source>
        <dbReference type="RuleBase" id="RU000499"/>
    </source>
</evidence>
<comment type="similarity">
    <text evidence="1 6">Belongs to the glutathione peroxidase family.</text>
</comment>
<dbReference type="EMBL" id="JBJJXI010000059">
    <property type="protein sequence ID" value="KAL3398765.1"/>
    <property type="molecule type" value="Genomic_DNA"/>
</dbReference>
<dbReference type="PROSITE" id="PS00763">
    <property type="entry name" value="GLUTATHIONE_PEROXID_2"/>
    <property type="match status" value="1"/>
</dbReference>
<keyword evidence="4 6" id="KW-0560">Oxidoreductase</keyword>
<dbReference type="PROSITE" id="PS51352">
    <property type="entry name" value="THIOREDOXIN_2"/>
    <property type="match status" value="1"/>
</dbReference>
<evidence type="ECO:0000259" key="7">
    <source>
        <dbReference type="PROSITE" id="PS51352"/>
    </source>
</evidence>
<evidence type="ECO:0000256" key="5">
    <source>
        <dbReference type="PIRSR" id="PIRSR000303-1"/>
    </source>
</evidence>
<dbReference type="FunFam" id="3.40.30.10:FF:000025">
    <property type="entry name" value="Glutathione peroxidase"/>
    <property type="match status" value="1"/>
</dbReference>
<protein>
    <recommendedName>
        <fullName evidence="6">Glutathione peroxidase</fullName>
    </recommendedName>
</protein>
<evidence type="ECO:0000256" key="4">
    <source>
        <dbReference type="ARBA" id="ARBA00023002"/>
    </source>
</evidence>
<evidence type="ECO:0000313" key="9">
    <source>
        <dbReference type="Proteomes" id="UP001627154"/>
    </source>
</evidence>
<keyword evidence="3" id="KW-0712">Selenocysteine</keyword>
<organism evidence="8 9">
    <name type="scientific">Trichogramma kaykai</name>
    <dbReference type="NCBI Taxonomy" id="54128"/>
    <lineage>
        <taxon>Eukaryota</taxon>
        <taxon>Metazoa</taxon>
        <taxon>Ecdysozoa</taxon>
        <taxon>Arthropoda</taxon>
        <taxon>Hexapoda</taxon>
        <taxon>Insecta</taxon>
        <taxon>Pterygota</taxon>
        <taxon>Neoptera</taxon>
        <taxon>Endopterygota</taxon>
        <taxon>Hymenoptera</taxon>
        <taxon>Apocrita</taxon>
        <taxon>Proctotrupomorpha</taxon>
        <taxon>Chalcidoidea</taxon>
        <taxon>Trichogrammatidae</taxon>
        <taxon>Trichogramma</taxon>
    </lineage>
</organism>
<reference evidence="8 9" key="1">
    <citation type="journal article" date="2024" name="bioRxiv">
        <title>A reference genome for Trichogramma kaykai: A tiny desert-dwelling parasitoid wasp with competing sex-ratio distorters.</title>
        <authorList>
            <person name="Culotta J."/>
            <person name="Lindsey A.R."/>
        </authorList>
    </citation>
    <scope>NUCLEOTIDE SEQUENCE [LARGE SCALE GENOMIC DNA]</scope>
    <source>
        <strain evidence="8 9">KSX58</strain>
    </source>
</reference>
<evidence type="ECO:0000256" key="3">
    <source>
        <dbReference type="ARBA" id="ARBA00022933"/>
    </source>
</evidence>
<keyword evidence="2 6" id="KW-0575">Peroxidase</keyword>
<evidence type="ECO:0000256" key="2">
    <source>
        <dbReference type="ARBA" id="ARBA00022559"/>
    </source>
</evidence>
<dbReference type="PANTHER" id="PTHR11592">
    <property type="entry name" value="GLUTATHIONE PEROXIDASE"/>
    <property type="match status" value="1"/>
</dbReference>
<dbReference type="InterPro" id="IPR036249">
    <property type="entry name" value="Thioredoxin-like_sf"/>
</dbReference>
<proteinExistence type="inferred from homology"/>
<dbReference type="PANTHER" id="PTHR11592:SF134">
    <property type="entry name" value="PHOSPHOLIPID HYDROPEROXIDE GLUTATHIONE PEROXIDASE"/>
    <property type="match status" value="1"/>
</dbReference>
<dbReference type="GO" id="GO:0004601">
    <property type="term" value="F:peroxidase activity"/>
    <property type="evidence" value="ECO:0007669"/>
    <property type="project" value="UniProtKB-KW"/>
</dbReference>
<feature type="active site" evidence="5">
    <location>
        <position position="75"/>
    </location>
</feature>
<accession>A0ABD2X199</accession>
<keyword evidence="9" id="KW-1185">Reference proteome</keyword>
<sequence length="200" mass="22680">MCTKTDNLSAIMRFPVIFTALFAVFTFAEAFDQTKDWASAQSMYEFHANDIYGKDVSLDKYKDHVAIVVNVASQCGLTETNYKQLQGLYEKYGESKGLRILAFPCNQFASQEPGTSEEILAFVKKYDVTFDMFEKIDVNGDNAHPLYKWMKSQPDGAGVLIDAIKWNFTKFIIDKNGKVVARFAPTTEPNSMEETLLKLF</sequence>
<dbReference type="InterPro" id="IPR013766">
    <property type="entry name" value="Thioredoxin_domain"/>
</dbReference>
<dbReference type="PIRSF" id="PIRSF000303">
    <property type="entry name" value="Glutathion_perox"/>
    <property type="match status" value="1"/>
</dbReference>
<evidence type="ECO:0000256" key="1">
    <source>
        <dbReference type="ARBA" id="ARBA00006926"/>
    </source>
</evidence>